<feature type="compositionally biased region" description="Basic and acidic residues" evidence="1">
    <location>
        <begin position="80"/>
        <end position="89"/>
    </location>
</feature>
<evidence type="ECO:0000313" key="5">
    <source>
        <dbReference type="Proteomes" id="UP000186817"/>
    </source>
</evidence>
<feature type="transmembrane region" description="Helical" evidence="2">
    <location>
        <begin position="110"/>
        <end position="131"/>
    </location>
</feature>
<protein>
    <recommendedName>
        <fullName evidence="6">Transmembrane protein</fullName>
    </recommendedName>
</protein>
<keyword evidence="3" id="KW-0732">Signal</keyword>
<evidence type="ECO:0000256" key="2">
    <source>
        <dbReference type="SAM" id="Phobius"/>
    </source>
</evidence>
<evidence type="ECO:0000256" key="1">
    <source>
        <dbReference type="SAM" id="MobiDB-lite"/>
    </source>
</evidence>
<dbReference type="EMBL" id="LSRX01000056">
    <property type="protein sequence ID" value="OLQ11632.1"/>
    <property type="molecule type" value="Genomic_DNA"/>
</dbReference>
<comment type="caution">
    <text evidence="4">The sequence shown here is derived from an EMBL/GenBank/DDBJ whole genome shotgun (WGS) entry which is preliminary data.</text>
</comment>
<feature type="compositionally biased region" description="Acidic residues" evidence="1">
    <location>
        <begin position="69"/>
        <end position="79"/>
    </location>
</feature>
<evidence type="ECO:0000313" key="4">
    <source>
        <dbReference type="EMBL" id="OLQ11632.1"/>
    </source>
</evidence>
<proteinExistence type="predicted"/>
<reference evidence="4 5" key="1">
    <citation type="submission" date="2016-02" db="EMBL/GenBank/DDBJ databases">
        <title>Genome analysis of coral dinoflagellate symbionts highlights evolutionary adaptations to a symbiotic lifestyle.</title>
        <authorList>
            <person name="Aranda M."/>
            <person name="Li Y."/>
            <person name="Liew Y.J."/>
            <person name="Baumgarten S."/>
            <person name="Simakov O."/>
            <person name="Wilson M."/>
            <person name="Piel J."/>
            <person name="Ashoor H."/>
            <person name="Bougouffa S."/>
            <person name="Bajic V.B."/>
            <person name="Ryu T."/>
            <person name="Ravasi T."/>
            <person name="Bayer T."/>
            <person name="Micklem G."/>
            <person name="Kim H."/>
            <person name="Bhak J."/>
            <person name="Lajeunesse T.C."/>
            <person name="Voolstra C.R."/>
        </authorList>
    </citation>
    <scope>NUCLEOTIDE SEQUENCE [LARGE SCALE GENOMIC DNA]</scope>
    <source>
        <strain evidence="4 5">CCMP2467</strain>
    </source>
</reference>
<feature type="transmembrane region" description="Helical" evidence="2">
    <location>
        <begin position="138"/>
        <end position="159"/>
    </location>
</feature>
<keyword evidence="5" id="KW-1185">Reference proteome</keyword>
<feature type="chain" id="PRO_5012412588" description="Transmembrane protein" evidence="3">
    <location>
        <begin position="26"/>
        <end position="252"/>
    </location>
</feature>
<keyword evidence="2" id="KW-0472">Membrane</keyword>
<sequence>MARPSLRRRGQGGLLLALLLLSLRAWTFVAPQASTRPRRSPGHSGVAVLSTSAAQEEVKPSTEVKTPSEELEATEEEEAEVQKTEAEDSKAEIAEWRPLEAFYEPSQDTIFNSIVAVVASIFAGGSAILISQGLQADYFILVFFFVVIALGFLLALFGLKAISGEEEQAEKAEACEARSLHESALQPFRQIFKSLLSEASTSHRDPAQLWPPFVLFTVRMWSGGMHLNARPLCHGCSSKDDSTPRVWKRTAL</sequence>
<name>A0A1Q9EW57_SYMMI</name>
<keyword evidence="2" id="KW-0812">Transmembrane</keyword>
<keyword evidence="2" id="KW-1133">Transmembrane helix</keyword>
<evidence type="ECO:0000256" key="3">
    <source>
        <dbReference type="SAM" id="SignalP"/>
    </source>
</evidence>
<organism evidence="4 5">
    <name type="scientific">Symbiodinium microadriaticum</name>
    <name type="common">Dinoflagellate</name>
    <name type="synonym">Zooxanthella microadriatica</name>
    <dbReference type="NCBI Taxonomy" id="2951"/>
    <lineage>
        <taxon>Eukaryota</taxon>
        <taxon>Sar</taxon>
        <taxon>Alveolata</taxon>
        <taxon>Dinophyceae</taxon>
        <taxon>Suessiales</taxon>
        <taxon>Symbiodiniaceae</taxon>
        <taxon>Symbiodinium</taxon>
    </lineage>
</organism>
<feature type="region of interest" description="Disordered" evidence="1">
    <location>
        <begin position="33"/>
        <end position="89"/>
    </location>
</feature>
<accession>A0A1Q9EW57</accession>
<feature type="compositionally biased region" description="Basic and acidic residues" evidence="1">
    <location>
        <begin position="56"/>
        <end position="68"/>
    </location>
</feature>
<dbReference type="Proteomes" id="UP000186817">
    <property type="component" value="Unassembled WGS sequence"/>
</dbReference>
<dbReference type="OrthoDB" id="489965at2759"/>
<gene>
    <name evidence="4" type="ORF">AK812_SmicGene4514</name>
</gene>
<evidence type="ECO:0008006" key="6">
    <source>
        <dbReference type="Google" id="ProtNLM"/>
    </source>
</evidence>
<feature type="signal peptide" evidence="3">
    <location>
        <begin position="1"/>
        <end position="25"/>
    </location>
</feature>
<dbReference type="AlphaFoldDB" id="A0A1Q9EW57"/>